<evidence type="ECO:0000313" key="2">
    <source>
        <dbReference type="Proteomes" id="UP000242188"/>
    </source>
</evidence>
<dbReference type="OrthoDB" id="10402419at2759"/>
<comment type="caution">
    <text evidence="1">The sequence shown here is derived from an EMBL/GenBank/DDBJ whole genome shotgun (WGS) entry which is preliminary data.</text>
</comment>
<evidence type="ECO:0008006" key="3">
    <source>
        <dbReference type="Google" id="ProtNLM"/>
    </source>
</evidence>
<keyword evidence="2" id="KW-1185">Reference proteome</keyword>
<name>A0A210PXK1_MIZYE</name>
<dbReference type="EMBL" id="NEDP02005415">
    <property type="protein sequence ID" value="OWF41220.1"/>
    <property type="molecule type" value="Genomic_DNA"/>
</dbReference>
<organism evidence="1 2">
    <name type="scientific">Mizuhopecten yessoensis</name>
    <name type="common">Japanese scallop</name>
    <name type="synonym">Patinopecten yessoensis</name>
    <dbReference type="NCBI Taxonomy" id="6573"/>
    <lineage>
        <taxon>Eukaryota</taxon>
        <taxon>Metazoa</taxon>
        <taxon>Spiralia</taxon>
        <taxon>Lophotrochozoa</taxon>
        <taxon>Mollusca</taxon>
        <taxon>Bivalvia</taxon>
        <taxon>Autobranchia</taxon>
        <taxon>Pteriomorphia</taxon>
        <taxon>Pectinida</taxon>
        <taxon>Pectinoidea</taxon>
        <taxon>Pectinidae</taxon>
        <taxon>Mizuhopecten</taxon>
    </lineage>
</organism>
<reference evidence="1 2" key="1">
    <citation type="journal article" date="2017" name="Nat. Ecol. Evol.">
        <title>Scallop genome provides insights into evolution of bilaterian karyotype and development.</title>
        <authorList>
            <person name="Wang S."/>
            <person name="Zhang J."/>
            <person name="Jiao W."/>
            <person name="Li J."/>
            <person name="Xun X."/>
            <person name="Sun Y."/>
            <person name="Guo X."/>
            <person name="Huan P."/>
            <person name="Dong B."/>
            <person name="Zhang L."/>
            <person name="Hu X."/>
            <person name="Sun X."/>
            <person name="Wang J."/>
            <person name="Zhao C."/>
            <person name="Wang Y."/>
            <person name="Wang D."/>
            <person name="Huang X."/>
            <person name="Wang R."/>
            <person name="Lv J."/>
            <person name="Li Y."/>
            <person name="Zhang Z."/>
            <person name="Liu B."/>
            <person name="Lu W."/>
            <person name="Hui Y."/>
            <person name="Liang J."/>
            <person name="Zhou Z."/>
            <person name="Hou R."/>
            <person name="Li X."/>
            <person name="Liu Y."/>
            <person name="Li H."/>
            <person name="Ning X."/>
            <person name="Lin Y."/>
            <person name="Zhao L."/>
            <person name="Xing Q."/>
            <person name="Dou J."/>
            <person name="Li Y."/>
            <person name="Mao J."/>
            <person name="Guo H."/>
            <person name="Dou H."/>
            <person name="Li T."/>
            <person name="Mu C."/>
            <person name="Jiang W."/>
            <person name="Fu Q."/>
            <person name="Fu X."/>
            <person name="Miao Y."/>
            <person name="Liu J."/>
            <person name="Yu Q."/>
            <person name="Li R."/>
            <person name="Liao H."/>
            <person name="Li X."/>
            <person name="Kong Y."/>
            <person name="Jiang Z."/>
            <person name="Chourrout D."/>
            <person name="Li R."/>
            <person name="Bao Z."/>
        </authorList>
    </citation>
    <scope>NUCLEOTIDE SEQUENCE [LARGE SCALE GENOMIC DNA]</scope>
    <source>
        <strain evidence="1 2">PY_sf001</strain>
    </source>
</reference>
<proteinExistence type="predicted"/>
<dbReference type="AlphaFoldDB" id="A0A210PXK1"/>
<gene>
    <name evidence="1" type="ORF">KP79_PYT21400</name>
</gene>
<sequence length="227" mass="25555">MAARAIISVGRLCSKLRRVSIATSCKHGHAASMSTHTAGFHPPTGPGLPPGVFLDVKEHAASDSGTRSALNSVSQGLDIEYKCPSLRLVEVAILDITNTTTTSYDCPNLTSIIEKEIILPSSSSADQIEMPTSNTNDVAKQAKNILKIRKRMRKKHKLRKWRKLRESEIRKELLYKLKKREARREQHLESVRSKGEVFDANTFMENIIQQARRGGYRTNLFEEKKEL</sequence>
<protein>
    <recommendedName>
        <fullName evidence="3">Mitochondrial mRNA-processing protein COX24 C-terminal domain-containing protein</fullName>
    </recommendedName>
</protein>
<accession>A0A210PXK1</accession>
<dbReference type="Proteomes" id="UP000242188">
    <property type="component" value="Unassembled WGS sequence"/>
</dbReference>
<evidence type="ECO:0000313" key="1">
    <source>
        <dbReference type="EMBL" id="OWF41220.1"/>
    </source>
</evidence>
<dbReference type="STRING" id="6573.A0A210PXK1"/>